<dbReference type="EMBL" id="BOMM01000012">
    <property type="protein sequence ID" value="GIE09985.1"/>
    <property type="molecule type" value="Genomic_DNA"/>
</dbReference>
<dbReference type="PANTHER" id="PTHR30483">
    <property type="entry name" value="LEUCINE-SPECIFIC-BINDING PROTEIN"/>
    <property type="match status" value="1"/>
</dbReference>
<comment type="caution">
    <text evidence="5">The sequence shown here is derived from an EMBL/GenBank/DDBJ whole genome shotgun (WGS) entry which is preliminary data.</text>
</comment>
<feature type="chain" id="PRO_5039600790" evidence="3">
    <location>
        <begin position="20"/>
        <end position="387"/>
    </location>
</feature>
<dbReference type="SUPFAM" id="SSF53822">
    <property type="entry name" value="Periplasmic binding protein-like I"/>
    <property type="match status" value="1"/>
</dbReference>
<evidence type="ECO:0000256" key="1">
    <source>
        <dbReference type="ARBA" id="ARBA00010062"/>
    </source>
</evidence>
<dbReference type="InterPro" id="IPR028082">
    <property type="entry name" value="Peripla_BP_I"/>
</dbReference>
<dbReference type="PROSITE" id="PS51257">
    <property type="entry name" value="PROKAR_LIPOPROTEIN"/>
    <property type="match status" value="1"/>
</dbReference>
<reference evidence="5" key="1">
    <citation type="submission" date="2021-01" db="EMBL/GenBank/DDBJ databases">
        <title>Whole genome shotgun sequence of Actinoplanes ferrugineus NBRC 15555.</title>
        <authorList>
            <person name="Komaki H."/>
            <person name="Tamura T."/>
        </authorList>
    </citation>
    <scope>NUCLEOTIDE SEQUENCE</scope>
    <source>
        <strain evidence="5">NBRC 15555</strain>
    </source>
</reference>
<proteinExistence type="inferred from homology"/>
<feature type="domain" description="Leucine-binding protein" evidence="4">
    <location>
        <begin position="47"/>
        <end position="370"/>
    </location>
</feature>
<accession>A0A919IW22</accession>
<dbReference type="Pfam" id="PF13458">
    <property type="entry name" value="Peripla_BP_6"/>
    <property type="match status" value="1"/>
</dbReference>
<organism evidence="5 6">
    <name type="scientific">Paractinoplanes ferrugineus</name>
    <dbReference type="NCBI Taxonomy" id="113564"/>
    <lineage>
        <taxon>Bacteria</taxon>
        <taxon>Bacillati</taxon>
        <taxon>Actinomycetota</taxon>
        <taxon>Actinomycetes</taxon>
        <taxon>Micromonosporales</taxon>
        <taxon>Micromonosporaceae</taxon>
        <taxon>Paractinoplanes</taxon>
    </lineage>
</organism>
<gene>
    <name evidence="5" type="ORF">Afe05nite_18250</name>
</gene>
<evidence type="ECO:0000313" key="5">
    <source>
        <dbReference type="EMBL" id="GIE09985.1"/>
    </source>
</evidence>
<evidence type="ECO:0000313" key="6">
    <source>
        <dbReference type="Proteomes" id="UP000598174"/>
    </source>
</evidence>
<dbReference type="InterPro" id="IPR028081">
    <property type="entry name" value="Leu-bd"/>
</dbReference>
<name>A0A919IW22_9ACTN</name>
<dbReference type="InterPro" id="IPR051010">
    <property type="entry name" value="BCAA_transport"/>
</dbReference>
<evidence type="ECO:0000259" key="4">
    <source>
        <dbReference type="Pfam" id="PF13458"/>
    </source>
</evidence>
<feature type="signal peptide" evidence="3">
    <location>
        <begin position="1"/>
        <end position="19"/>
    </location>
</feature>
<sequence>MRLPRLVTASFVASTLLVAGLAGCTSDKAKTGSGDTVVIAADLNSSSSVDAAFGRALQLRVDQVNSSGRLGDRKLELRTQDNRADITTSLRNISAFADDPAVAAIIGGGCDTCIVGAAKTINDKKVPTIALATSDQVAAPVADHPYLFKLGPNSADSAAATVAELRRLKFANAAILYTDDLYGRGAKEALTAELGKAGIAITGDRSVKPSATDISQAVGALTEPKPAALLVLAGPEQAALAAKSAKSAVFKGQMFFDAAAASDMFIPNDAAAATNNTTMVFTQILAIDDVIATTPAKAARKQWFRDYVSRYGSYSGVASFAADAIDLIASAVARVGGNRDQIRAILETSQTDGISGPIRFTPANHSGLMPQALTLLVARAGRWRLAS</sequence>
<protein>
    <submittedName>
        <fullName evidence="5">Branched-chain amino acid ABC transporter</fullName>
    </submittedName>
</protein>
<dbReference type="AlphaFoldDB" id="A0A919IW22"/>
<evidence type="ECO:0000256" key="3">
    <source>
        <dbReference type="SAM" id="SignalP"/>
    </source>
</evidence>
<dbReference type="Proteomes" id="UP000598174">
    <property type="component" value="Unassembled WGS sequence"/>
</dbReference>
<keyword evidence="2 3" id="KW-0732">Signal</keyword>
<dbReference type="PANTHER" id="PTHR30483:SF38">
    <property type="entry name" value="BLR7848 PROTEIN"/>
    <property type="match status" value="1"/>
</dbReference>
<evidence type="ECO:0000256" key="2">
    <source>
        <dbReference type="ARBA" id="ARBA00022729"/>
    </source>
</evidence>
<comment type="similarity">
    <text evidence="1">Belongs to the leucine-binding protein family.</text>
</comment>
<dbReference type="Gene3D" id="3.40.50.2300">
    <property type="match status" value="2"/>
</dbReference>
<keyword evidence="6" id="KW-1185">Reference proteome</keyword>